<accession>A0ABW4EGV4</accession>
<dbReference type="CDD" id="cd04301">
    <property type="entry name" value="NAT_SF"/>
    <property type="match status" value="1"/>
</dbReference>
<keyword evidence="1 4" id="KW-0808">Transferase</keyword>
<evidence type="ECO:0000259" key="3">
    <source>
        <dbReference type="PROSITE" id="PS51186"/>
    </source>
</evidence>
<dbReference type="InterPro" id="IPR000182">
    <property type="entry name" value="GNAT_dom"/>
</dbReference>
<dbReference type="SUPFAM" id="SSF55729">
    <property type="entry name" value="Acyl-CoA N-acyltransferases (Nat)"/>
    <property type="match status" value="1"/>
</dbReference>
<dbReference type="PROSITE" id="PS51186">
    <property type="entry name" value="GNAT"/>
    <property type="match status" value="1"/>
</dbReference>
<sequence>MTVRPATAQDAPGVAEIWNAVIRDTAVTFTTLEKTVPGLRADIAARGGGFVVAEEGGQVLGFATCFPFRGGPGYARTLEHSILLAPAGQGRGLGRALMTQLCDHARGQGAHSLWAGVSGENPAGLEFHARIGFAEVARLREVGFKFGRWMDLVLMQKFL</sequence>
<dbReference type="RefSeq" id="WP_379916897.1">
    <property type="nucleotide sequence ID" value="NZ_JBHUDD010000131.1"/>
</dbReference>
<dbReference type="PANTHER" id="PTHR43072">
    <property type="entry name" value="N-ACETYLTRANSFERASE"/>
    <property type="match status" value="1"/>
</dbReference>
<dbReference type="EMBL" id="JBHUDD010000131">
    <property type="protein sequence ID" value="MFD1510585.1"/>
    <property type="molecule type" value="Genomic_DNA"/>
</dbReference>
<gene>
    <name evidence="4" type="ORF">ACFTOW_14435</name>
</gene>
<keyword evidence="5" id="KW-1185">Reference proteome</keyword>
<name>A0ABW4EGV4_9RHOB</name>
<feature type="domain" description="N-acetyltransferase" evidence="3">
    <location>
        <begin position="1"/>
        <end position="159"/>
    </location>
</feature>
<keyword evidence="2 4" id="KW-0012">Acyltransferase</keyword>
<proteinExistence type="predicted"/>
<evidence type="ECO:0000256" key="1">
    <source>
        <dbReference type="ARBA" id="ARBA00022679"/>
    </source>
</evidence>
<evidence type="ECO:0000313" key="4">
    <source>
        <dbReference type="EMBL" id="MFD1510585.1"/>
    </source>
</evidence>
<dbReference type="Gene3D" id="3.40.630.30">
    <property type="match status" value="1"/>
</dbReference>
<organism evidence="4 5">
    <name type="scientific">Lacimonas salitolerans</name>
    <dbReference type="NCBI Taxonomy" id="1323750"/>
    <lineage>
        <taxon>Bacteria</taxon>
        <taxon>Pseudomonadati</taxon>
        <taxon>Pseudomonadota</taxon>
        <taxon>Alphaproteobacteria</taxon>
        <taxon>Rhodobacterales</taxon>
        <taxon>Paracoccaceae</taxon>
        <taxon>Lacimonas</taxon>
    </lineage>
</organism>
<evidence type="ECO:0000256" key="2">
    <source>
        <dbReference type="ARBA" id="ARBA00023315"/>
    </source>
</evidence>
<dbReference type="PANTHER" id="PTHR43072:SF23">
    <property type="entry name" value="UPF0039 PROTEIN C11D3.02C"/>
    <property type="match status" value="1"/>
</dbReference>
<comment type="caution">
    <text evidence="4">The sequence shown here is derived from an EMBL/GenBank/DDBJ whole genome shotgun (WGS) entry which is preliminary data.</text>
</comment>
<reference evidence="5" key="1">
    <citation type="journal article" date="2019" name="Int. J. Syst. Evol. Microbiol.">
        <title>The Global Catalogue of Microorganisms (GCM) 10K type strain sequencing project: providing services to taxonomists for standard genome sequencing and annotation.</title>
        <authorList>
            <consortium name="The Broad Institute Genomics Platform"/>
            <consortium name="The Broad Institute Genome Sequencing Center for Infectious Disease"/>
            <person name="Wu L."/>
            <person name="Ma J."/>
        </authorList>
    </citation>
    <scope>NUCLEOTIDE SEQUENCE [LARGE SCALE GENOMIC DNA]</scope>
    <source>
        <strain evidence="5">CGMCC 1.12477</strain>
    </source>
</reference>
<evidence type="ECO:0000313" key="5">
    <source>
        <dbReference type="Proteomes" id="UP001597186"/>
    </source>
</evidence>
<dbReference type="EC" id="2.3.-.-" evidence="4"/>
<protein>
    <submittedName>
        <fullName evidence="4">GNAT family N-acetyltransferase</fullName>
        <ecNumber evidence="4">2.3.-.-</ecNumber>
    </submittedName>
</protein>
<dbReference type="InterPro" id="IPR016181">
    <property type="entry name" value="Acyl_CoA_acyltransferase"/>
</dbReference>
<dbReference type="Pfam" id="PF00583">
    <property type="entry name" value="Acetyltransf_1"/>
    <property type="match status" value="1"/>
</dbReference>
<dbReference type="Proteomes" id="UP001597186">
    <property type="component" value="Unassembled WGS sequence"/>
</dbReference>
<dbReference type="GO" id="GO:0016746">
    <property type="term" value="F:acyltransferase activity"/>
    <property type="evidence" value="ECO:0007669"/>
    <property type="project" value="UniProtKB-KW"/>
</dbReference>